<dbReference type="AlphaFoldDB" id="A0ABD6QTL4"/>
<reference evidence="1 2" key="1">
    <citation type="submission" date="2016-07" db="EMBL/GenBank/DDBJ databases">
        <authorList>
            <person name="Sutton G."/>
            <person name="Brinkac L."/>
            <person name="Sanka R."/>
            <person name="Adams M."/>
            <person name="Lau E."/>
            <person name="Kumar A."/>
            <person name="Macaden R."/>
        </authorList>
    </citation>
    <scope>NUCLEOTIDE SEQUENCE [LARGE SCALE GENOMIC DNA]</scope>
    <source>
        <strain evidence="1 2">GA-0871</strain>
    </source>
</reference>
<gene>
    <name evidence="1" type="ORF">A5742_17810</name>
</gene>
<proteinExistence type="predicted"/>
<sequence length="125" mass="13083">MASAFAIVCSAISACGSEGGSASPSEPPPSTDAAAIAPVATFKHQRADEPIENLVASGSHCFDASAEAVAAQLRAAAWVEKDNAEKRRALDEKGILMPYGYPFYVGDVERTDNETCYIVDDSGLL</sequence>
<evidence type="ECO:0000313" key="1">
    <source>
        <dbReference type="EMBL" id="OMC51985.1"/>
    </source>
</evidence>
<organism evidence="1 2">
    <name type="scientific">Mycolicibacterium fortuitum</name>
    <name type="common">Mycobacterium fortuitum</name>
    <dbReference type="NCBI Taxonomy" id="1766"/>
    <lineage>
        <taxon>Bacteria</taxon>
        <taxon>Bacillati</taxon>
        <taxon>Actinomycetota</taxon>
        <taxon>Actinomycetes</taxon>
        <taxon>Mycobacteriales</taxon>
        <taxon>Mycobacteriaceae</taxon>
        <taxon>Mycolicibacterium</taxon>
    </lineage>
</organism>
<dbReference type="EMBL" id="MBER01000010">
    <property type="protein sequence ID" value="OMC51985.1"/>
    <property type="molecule type" value="Genomic_DNA"/>
</dbReference>
<accession>A0ABD6QTL4</accession>
<name>A0ABD6QTL4_MYCFO</name>
<evidence type="ECO:0000313" key="2">
    <source>
        <dbReference type="Proteomes" id="UP000187001"/>
    </source>
</evidence>
<dbReference type="Proteomes" id="UP000187001">
    <property type="component" value="Unassembled WGS sequence"/>
</dbReference>
<comment type="caution">
    <text evidence="1">The sequence shown here is derived from an EMBL/GenBank/DDBJ whole genome shotgun (WGS) entry which is preliminary data.</text>
</comment>
<protein>
    <submittedName>
        <fullName evidence="1">Uncharacterized protein</fullName>
    </submittedName>
</protein>